<organism evidence="3 4">
    <name type="scientific">Niveispirillum lacus</name>
    <dbReference type="NCBI Taxonomy" id="1981099"/>
    <lineage>
        <taxon>Bacteria</taxon>
        <taxon>Pseudomonadati</taxon>
        <taxon>Pseudomonadota</taxon>
        <taxon>Alphaproteobacteria</taxon>
        <taxon>Rhodospirillales</taxon>
        <taxon>Azospirillaceae</taxon>
        <taxon>Niveispirillum</taxon>
    </lineage>
</organism>
<feature type="transmembrane region" description="Helical" evidence="2">
    <location>
        <begin position="32"/>
        <end position="49"/>
    </location>
</feature>
<feature type="transmembrane region" description="Helical" evidence="2">
    <location>
        <begin position="116"/>
        <end position="134"/>
    </location>
</feature>
<dbReference type="Proteomes" id="UP000216998">
    <property type="component" value="Unassembled WGS sequence"/>
</dbReference>
<feature type="coiled-coil region" evidence="1">
    <location>
        <begin position="245"/>
        <end position="293"/>
    </location>
</feature>
<dbReference type="OrthoDB" id="9794540at2"/>
<evidence type="ECO:0000256" key="1">
    <source>
        <dbReference type="SAM" id="Coils"/>
    </source>
</evidence>
<keyword evidence="3" id="KW-0966">Cell projection</keyword>
<proteinExistence type="predicted"/>
<protein>
    <submittedName>
        <fullName evidence="3">Flagellar motor protein MotA</fullName>
    </submittedName>
</protein>
<name>A0A255Z8Z0_9PROT</name>
<dbReference type="EMBL" id="NOXU01000006">
    <property type="protein sequence ID" value="OYQ37926.1"/>
    <property type="molecule type" value="Genomic_DNA"/>
</dbReference>
<evidence type="ECO:0000313" key="3">
    <source>
        <dbReference type="EMBL" id="OYQ37926.1"/>
    </source>
</evidence>
<reference evidence="3 4" key="1">
    <citation type="submission" date="2017-07" db="EMBL/GenBank/DDBJ databases">
        <title>Niveispirillum cyanobacteriorum sp. nov., isolated from cyanobacterial aggregates in a eutrophic lake.</title>
        <authorList>
            <person name="Cai H."/>
        </authorList>
    </citation>
    <scope>NUCLEOTIDE SEQUENCE [LARGE SCALE GENOMIC DNA]</scope>
    <source>
        <strain evidence="4">TH1-14</strain>
    </source>
</reference>
<dbReference type="AlphaFoldDB" id="A0A255Z8Z0"/>
<keyword evidence="3" id="KW-0969">Cilium</keyword>
<sequence>MALFTVAVSMIAAILLPSLVQAFLANPALNGLILFTLLLGIWFIFRQVTTLAPEVAWLEAFTANRPASVQPRLLAPMARMLGERQGGRFTLSTLASRSLLDGVGTRLDEGREISKYLIGLLIFLGLLGTFWGLLQTVSSIGTVISGLSFDNADVAGVFGNLQAGLSAPLSGMGMAFSSSLFGLAGSLVLGFLELQAGQAQNRFYTELEDWLAGVTRLSSGALGETDGGGLGASPAAVPVYIQALLEQTAENIERLQFTMASAEEGRKTQNQQLAQLTERIATLTDQMRTEQQVMMRLAEGTAQMRPLFEKLAEGLSNGGTLGIDEATRTHIRNLEIYTARILEETTQGRIQATQELRSEIKILARTMAALGDAER</sequence>
<keyword evidence="4" id="KW-1185">Reference proteome</keyword>
<keyword evidence="3" id="KW-0282">Flagellum</keyword>
<keyword evidence="2" id="KW-0812">Transmembrane</keyword>
<evidence type="ECO:0000313" key="4">
    <source>
        <dbReference type="Proteomes" id="UP000216998"/>
    </source>
</evidence>
<gene>
    <name evidence="3" type="ORF">CHU95_00135</name>
</gene>
<evidence type="ECO:0000256" key="2">
    <source>
        <dbReference type="SAM" id="Phobius"/>
    </source>
</evidence>
<keyword evidence="2" id="KW-0472">Membrane</keyword>
<accession>A0A255Z8Z0</accession>
<keyword evidence="2" id="KW-1133">Transmembrane helix</keyword>
<keyword evidence="1" id="KW-0175">Coiled coil</keyword>
<comment type="caution">
    <text evidence="3">The sequence shown here is derived from an EMBL/GenBank/DDBJ whole genome shotgun (WGS) entry which is preliminary data.</text>
</comment>
<feature type="transmembrane region" description="Helical" evidence="2">
    <location>
        <begin position="171"/>
        <end position="192"/>
    </location>
</feature>